<sequence length="506" mass="53829">MMAPDPKLLYAIEGVRAFRVVQGTEESLASKGPQTLSLLMVPTSPHDDFYLHLHMTPDLDLPMPTTAQMYHKPPSSYLIPRWDQAPDSGAFVRLEFPAVGSRPGVQEDIDTFETILAQCTAFLERARPPVTTPVKGGQRDAHEEEPLPPYNPADYDPGQGYVAGSQSSDGGKGGRIVLVDEEDGSVVGELGEGYHVVADDAIRPGSKDPVEISLPTDGSQQITVQPATFDDATKMHPAYKKSTMVSTASKASRLIMTTSDYVSKTMHSQAESYTQKSKPTSKPVTFSPSTHANVRRINKVSSKAAGISASTAASIGRAAQNFGAHMGRKKDGSARGYDKDGNVIEGYKPGVLNRSFMAFNTVVDGVEQAGRNLLTSTTSSVTTVVEHRWGEEAGDVSRSLGGGVKNVALVYIDVSGVSRKGVLKRVAKGMVVGKVRGGGQVVVGGGDGGELPVEGDGGSGSNNNNNNNNNNSNNSNNSNNKNNKNNNTKNNNKNDKHDGPEYKPAT</sequence>
<name>A0A8H4VBN6_9HYPO</name>
<dbReference type="InterPro" id="IPR009686">
    <property type="entry name" value="Senescence/spartin_C"/>
</dbReference>
<dbReference type="PANTHER" id="PTHR21068">
    <property type="entry name" value="SPARTIN"/>
    <property type="match status" value="1"/>
</dbReference>
<accession>A0A8H4VBN6</accession>
<feature type="compositionally biased region" description="Low complexity" evidence="1">
    <location>
        <begin position="461"/>
        <end position="491"/>
    </location>
</feature>
<gene>
    <name evidence="3" type="ORF">GQ602_006367</name>
</gene>
<feature type="region of interest" description="Disordered" evidence="1">
    <location>
        <begin position="129"/>
        <end position="150"/>
    </location>
</feature>
<proteinExistence type="predicted"/>
<dbReference type="InterPro" id="IPR045036">
    <property type="entry name" value="Spartin-like"/>
</dbReference>
<evidence type="ECO:0000313" key="3">
    <source>
        <dbReference type="EMBL" id="KAF4583223.1"/>
    </source>
</evidence>
<feature type="region of interest" description="Disordered" evidence="1">
    <location>
        <begin position="437"/>
        <end position="506"/>
    </location>
</feature>
<keyword evidence="4" id="KW-1185">Reference proteome</keyword>
<feature type="compositionally biased region" description="Basic and acidic residues" evidence="1">
    <location>
        <begin position="492"/>
        <end position="506"/>
    </location>
</feature>
<dbReference type="GO" id="GO:0005886">
    <property type="term" value="C:plasma membrane"/>
    <property type="evidence" value="ECO:0007669"/>
    <property type="project" value="TreeGrafter"/>
</dbReference>
<dbReference type="Pfam" id="PF06911">
    <property type="entry name" value="Senescence"/>
    <property type="match status" value="1"/>
</dbReference>
<feature type="region of interest" description="Disordered" evidence="1">
    <location>
        <begin position="269"/>
        <end position="290"/>
    </location>
</feature>
<dbReference type="GO" id="GO:0051301">
    <property type="term" value="P:cell division"/>
    <property type="evidence" value="ECO:0007669"/>
    <property type="project" value="TreeGrafter"/>
</dbReference>
<dbReference type="Proteomes" id="UP000562929">
    <property type="component" value="Unassembled WGS sequence"/>
</dbReference>
<protein>
    <submittedName>
        <fullName evidence="3">SPG20 protein</fullName>
    </submittedName>
</protein>
<comment type="caution">
    <text evidence="3">The sequence shown here is derived from an EMBL/GenBank/DDBJ whole genome shotgun (WGS) entry which is preliminary data.</text>
</comment>
<dbReference type="AlphaFoldDB" id="A0A8H4VBN6"/>
<organism evidence="3 4">
    <name type="scientific">Ophiocordyceps camponoti-floridani</name>
    <dbReference type="NCBI Taxonomy" id="2030778"/>
    <lineage>
        <taxon>Eukaryota</taxon>
        <taxon>Fungi</taxon>
        <taxon>Dikarya</taxon>
        <taxon>Ascomycota</taxon>
        <taxon>Pezizomycotina</taxon>
        <taxon>Sordariomycetes</taxon>
        <taxon>Hypocreomycetidae</taxon>
        <taxon>Hypocreales</taxon>
        <taxon>Ophiocordycipitaceae</taxon>
        <taxon>Ophiocordyceps</taxon>
    </lineage>
</organism>
<dbReference type="OrthoDB" id="20821at2759"/>
<evidence type="ECO:0000256" key="1">
    <source>
        <dbReference type="SAM" id="MobiDB-lite"/>
    </source>
</evidence>
<dbReference type="PANTHER" id="PTHR21068:SF43">
    <property type="entry name" value="SPARTIN"/>
    <property type="match status" value="1"/>
</dbReference>
<feature type="compositionally biased region" description="Gly residues" evidence="1">
    <location>
        <begin position="437"/>
        <end position="460"/>
    </location>
</feature>
<evidence type="ECO:0000259" key="2">
    <source>
        <dbReference type="Pfam" id="PF06911"/>
    </source>
</evidence>
<evidence type="ECO:0000313" key="4">
    <source>
        <dbReference type="Proteomes" id="UP000562929"/>
    </source>
</evidence>
<feature type="domain" description="Senescence" evidence="2">
    <location>
        <begin position="242"/>
        <end position="428"/>
    </location>
</feature>
<dbReference type="EMBL" id="JAACLJ010000007">
    <property type="protein sequence ID" value="KAF4583223.1"/>
    <property type="molecule type" value="Genomic_DNA"/>
</dbReference>
<reference evidence="3 4" key="1">
    <citation type="journal article" date="2020" name="G3 (Bethesda)">
        <title>Genetic Underpinnings of Host Manipulation by Ophiocordyceps as Revealed by Comparative Transcriptomics.</title>
        <authorList>
            <person name="Will I."/>
            <person name="Das B."/>
            <person name="Trinh T."/>
            <person name="Brachmann A."/>
            <person name="Ohm R.A."/>
            <person name="de Bekker C."/>
        </authorList>
    </citation>
    <scope>NUCLEOTIDE SEQUENCE [LARGE SCALE GENOMIC DNA]</scope>
    <source>
        <strain evidence="3 4">EC05</strain>
    </source>
</reference>